<dbReference type="FunFam" id="2.60.40.10:FF:000081">
    <property type="entry name" value="Myosin-binding protein C, slow type"/>
    <property type="match status" value="1"/>
</dbReference>
<dbReference type="PANTHER" id="PTHR13817">
    <property type="entry name" value="TITIN"/>
    <property type="match status" value="1"/>
</dbReference>
<dbReference type="InterPro" id="IPR003961">
    <property type="entry name" value="FN3_dom"/>
</dbReference>
<dbReference type="GO" id="GO:0032982">
    <property type="term" value="C:myosin filament"/>
    <property type="evidence" value="ECO:0007669"/>
    <property type="project" value="UniProtKB-KW"/>
</dbReference>
<dbReference type="SMART" id="SM00409">
    <property type="entry name" value="IG"/>
    <property type="match status" value="7"/>
</dbReference>
<dbReference type="InterPro" id="IPR003599">
    <property type="entry name" value="Ig_sub"/>
</dbReference>
<dbReference type="PANTHER" id="PTHR13817:SF17">
    <property type="entry name" value="MYOSIN-BINDING PROTEIN C, FAST-TYPE"/>
    <property type="match status" value="1"/>
</dbReference>
<dbReference type="GO" id="GO:0003779">
    <property type="term" value="F:actin binding"/>
    <property type="evidence" value="ECO:0007669"/>
    <property type="project" value="UniProtKB-KW"/>
</dbReference>
<dbReference type="AlphaFoldDB" id="A0ABC9XXS9"/>
<comment type="similarity">
    <text evidence="7">Belongs to the immunoglobulin superfamily. MyBP family.</text>
</comment>
<dbReference type="GO" id="GO:0007155">
    <property type="term" value="P:cell adhesion"/>
    <property type="evidence" value="ECO:0007669"/>
    <property type="project" value="UniProtKB-KW"/>
</dbReference>
<evidence type="ECO:0000256" key="7">
    <source>
        <dbReference type="ARBA" id="ARBA00038352"/>
    </source>
</evidence>
<evidence type="ECO:0000256" key="11">
    <source>
        <dbReference type="SAM" id="MobiDB-lite"/>
    </source>
</evidence>
<keyword evidence="2" id="KW-0677">Repeat</keyword>
<dbReference type="CDD" id="cd05894">
    <property type="entry name" value="Ig_C5_MyBP-C"/>
    <property type="match status" value="1"/>
</dbReference>
<dbReference type="Proteomes" id="UP001623348">
    <property type="component" value="Unassembled WGS sequence"/>
</dbReference>
<dbReference type="CDD" id="cd00096">
    <property type="entry name" value="Ig"/>
    <property type="match status" value="2"/>
</dbReference>
<evidence type="ECO:0000259" key="13">
    <source>
        <dbReference type="PROSITE" id="PS50853"/>
    </source>
</evidence>
<feature type="domain" description="Ig-like" evidence="12">
    <location>
        <begin position="226"/>
        <end position="321"/>
    </location>
</feature>
<keyword evidence="15" id="KW-1185">Reference proteome</keyword>
<dbReference type="FunFam" id="2.60.40.10:FF:000326">
    <property type="entry name" value="Myosin-binding protein C, cardiac-type"/>
    <property type="match status" value="1"/>
</dbReference>
<evidence type="ECO:0000313" key="14">
    <source>
        <dbReference type="EMBL" id="GAB0202156.1"/>
    </source>
</evidence>
<feature type="compositionally biased region" description="Basic and acidic residues" evidence="11">
    <location>
        <begin position="1"/>
        <end position="26"/>
    </location>
</feature>
<evidence type="ECO:0000256" key="2">
    <source>
        <dbReference type="ARBA" id="ARBA00022737"/>
    </source>
</evidence>
<dbReference type="FunFam" id="2.60.40.10:FF:000070">
    <property type="entry name" value="Myosin-binding protein C, slow type"/>
    <property type="match status" value="1"/>
</dbReference>
<dbReference type="InterPro" id="IPR013783">
    <property type="entry name" value="Ig-like_fold"/>
</dbReference>
<dbReference type="InterPro" id="IPR036116">
    <property type="entry name" value="FN3_sf"/>
</dbReference>
<accession>A0ABC9XXS9</accession>
<evidence type="ECO:0000313" key="15">
    <source>
        <dbReference type="Proteomes" id="UP001623348"/>
    </source>
</evidence>
<dbReference type="InterPro" id="IPR007110">
    <property type="entry name" value="Ig-like_dom"/>
</dbReference>
<feature type="domain" description="Fibronectin type-III" evidence="13">
    <location>
        <begin position="906"/>
        <end position="1001"/>
    </location>
</feature>
<keyword evidence="3" id="KW-0130">Cell adhesion</keyword>
<evidence type="ECO:0000256" key="3">
    <source>
        <dbReference type="ARBA" id="ARBA00022889"/>
    </source>
</evidence>
<dbReference type="PROSITE" id="PS50835">
    <property type="entry name" value="IG_LIKE"/>
    <property type="match status" value="5"/>
</dbReference>
<dbReference type="Pfam" id="PF07679">
    <property type="entry name" value="I-set"/>
    <property type="match status" value="7"/>
</dbReference>
<evidence type="ECO:0000256" key="10">
    <source>
        <dbReference type="ARBA" id="ARBA00076995"/>
    </source>
</evidence>
<dbReference type="Gene3D" id="2.60.40.10">
    <property type="entry name" value="Immunoglobulins"/>
    <property type="match status" value="10"/>
</dbReference>
<feature type="domain" description="Fibronectin type-III" evidence="13">
    <location>
        <begin position="711"/>
        <end position="806"/>
    </location>
</feature>
<dbReference type="InterPro" id="IPR013098">
    <property type="entry name" value="Ig_I-set"/>
</dbReference>
<dbReference type="InterPro" id="IPR040849">
    <property type="entry name" value="MyBP-C_THB"/>
</dbReference>
<keyword evidence="4" id="KW-0514">Muscle protein</keyword>
<dbReference type="InterPro" id="IPR036179">
    <property type="entry name" value="Ig-like_dom_sf"/>
</dbReference>
<name>A0ABC9XXS9_GRUJA</name>
<evidence type="ECO:0000259" key="12">
    <source>
        <dbReference type="PROSITE" id="PS50835"/>
    </source>
</evidence>
<dbReference type="SMART" id="SM00408">
    <property type="entry name" value="IGc2"/>
    <property type="match status" value="6"/>
</dbReference>
<reference evidence="14 15" key="1">
    <citation type="submission" date="2024-06" db="EMBL/GenBank/DDBJ databases">
        <title>The draft genome of Grus japonensis, version 3.</title>
        <authorList>
            <person name="Nabeshima K."/>
            <person name="Suzuki S."/>
            <person name="Onuma M."/>
        </authorList>
    </citation>
    <scope>NUCLEOTIDE SEQUENCE [LARGE SCALE GENOMIC DNA]</scope>
    <source>
        <strain evidence="14 15">451A</strain>
    </source>
</reference>
<dbReference type="FunFam" id="2.60.40.10:FF:000031">
    <property type="entry name" value="Myosin-binding protein C, slow type"/>
    <property type="match status" value="1"/>
</dbReference>
<feature type="region of interest" description="Disordered" evidence="11">
    <location>
        <begin position="1"/>
        <end position="30"/>
    </location>
</feature>
<keyword evidence="6" id="KW-0393">Immunoglobulin domain</keyword>
<evidence type="ECO:0000256" key="6">
    <source>
        <dbReference type="ARBA" id="ARBA00023319"/>
    </source>
</evidence>
<organism evidence="14 15">
    <name type="scientific">Grus japonensis</name>
    <name type="common">Japanese crane</name>
    <name type="synonym">Red-crowned crane</name>
    <dbReference type="NCBI Taxonomy" id="30415"/>
    <lineage>
        <taxon>Eukaryota</taxon>
        <taxon>Metazoa</taxon>
        <taxon>Chordata</taxon>
        <taxon>Craniata</taxon>
        <taxon>Vertebrata</taxon>
        <taxon>Euteleostomi</taxon>
        <taxon>Archelosauria</taxon>
        <taxon>Archosauria</taxon>
        <taxon>Dinosauria</taxon>
        <taxon>Saurischia</taxon>
        <taxon>Theropoda</taxon>
        <taxon>Coelurosauria</taxon>
        <taxon>Aves</taxon>
        <taxon>Neognathae</taxon>
        <taxon>Neoaves</taxon>
        <taxon>Gruiformes</taxon>
        <taxon>Gruidae</taxon>
        <taxon>Grus</taxon>
    </lineage>
</organism>
<dbReference type="PROSITE" id="PS50853">
    <property type="entry name" value="FN3"/>
    <property type="match status" value="3"/>
</dbReference>
<comment type="caution">
    <text evidence="14">The sequence shown here is derived from an EMBL/GenBank/DDBJ whole genome shotgun (WGS) entry which is preliminary data.</text>
</comment>
<evidence type="ECO:0000256" key="5">
    <source>
        <dbReference type="ARBA" id="ARBA00023203"/>
    </source>
</evidence>
<dbReference type="Pfam" id="PF00041">
    <property type="entry name" value="fn3"/>
    <property type="match status" value="3"/>
</dbReference>
<feature type="domain" description="Ig-like" evidence="12">
    <location>
        <begin position="25"/>
        <end position="121"/>
    </location>
</feature>
<keyword evidence="1" id="KW-0787">Thick filament</keyword>
<protein>
    <recommendedName>
        <fullName evidence="9">Myosin-binding protein C, fast-type</fullName>
    </recommendedName>
    <alternativeName>
        <fullName evidence="10">C-protein, skeletal muscle fast isoform</fullName>
    </alternativeName>
</protein>
<dbReference type="SUPFAM" id="SSF49265">
    <property type="entry name" value="Fibronectin type III"/>
    <property type="match status" value="2"/>
</dbReference>
<dbReference type="SMART" id="SM00060">
    <property type="entry name" value="FN3"/>
    <property type="match status" value="3"/>
</dbReference>
<proteinExistence type="inferred from homology"/>
<dbReference type="FunFam" id="2.60.40.10:FF:000225">
    <property type="entry name" value="Myosin-binding protein C, cardiac-type"/>
    <property type="match status" value="1"/>
</dbReference>
<feature type="domain" description="Ig-like" evidence="12">
    <location>
        <begin position="511"/>
        <end position="608"/>
    </location>
</feature>
<dbReference type="FunFam" id="2.60.40.10:FF:000062">
    <property type="entry name" value="Myosin-binding protein C, slow type"/>
    <property type="match status" value="1"/>
</dbReference>
<evidence type="ECO:0000256" key="9">
    <source>
        <dbReference type="ARBA" id="ARBA00069969"/>
    </source>
</evidence>
<dbReference type="FunFam" id="2.60.40.10:FF:000060">
    <property type="entry name" value="Myosin-binding protein C, slow type"/>
    <property type="match status" value="1"/>
</dbReference>
<dbReference type="FunFam" id="2.60.40.10:FF:001216">
    <property type="entry name" value="Myosin binding protein C, fast type"/>
    <property type="match status" value="1"/>
</dbReference>
<dbReference type="SUPFAM" id="SSF48726">
    <property type="entry name" value="Immunoglobulin"/>
    <property type="match status" value="7"/>
</dbReference>
<gene>
    <name evidence="14" type="ORF">GRJ2_002681200</name>
</gene>
<feature type="domain" description="Fibronectin type-III" evidence="13">
    <location>
        <begin position="613"/>
        <end position="709"/>
    </location>
</feature>
<evidence type="ECO:0000256" key="8">
    <source>
        <dbReference type="ARBA" id="ARBA00053486"/>
    </source>
</evidence>
<keyword evidence="5" id="KW-0009">Actin-binding</keyword>
<dbReference type="InterPro" id="IPR003598">
    <property type="entry name" value="Ig_sub2"/>
</dbReference>
<dbReference type="InterPro" id="IPR050964">
    <property type="entry name" value="Striated_Muscle_Regulatory"/>
</dbReference>
<dbReference type="FunFam" id="2.60.40.10:FF:000646">
    <property type="entry name" value="Myosin binding protein C, fast type"/>
    <property type="match status" value="1"/>
</dbReference>
<feature type="domain" description="Ig-like" evidence="12">
    <location>
        <begin position="409"/>
        <end position="481"/>
    </location>
</feature>
<evidence type="ECO:0000256" key="4">
    <source>
        <dbReference type="ARBA" id="ARBA00023179"/>
    </source>
</evidence>
<dbReference type="CDD" id="cd00063">
    <property type="entry name" value="FN3"/>
    <property type="match status" value="3"/>
</dbReference>
<dbReference type="FunFam" id="2.60.40.10:FF:000085">
    <property type="entry name" value="Myosin-binding protein C, slow type"/>
    <property type="match status" value="1"/>
</dbReference>
<comment type="function">
    <text evidence="8">Thick filament-associated protein located in the crossbridge region of vertebrate striated muscle a bands. In vitro it binds MHC, F-actin and native thin filaments, and modifies the activity of actin-activated myosin ATPase. It may modulate muscle contraction or may play a more structural role.</text>
</comment>
<sequence>MPEPSKADTKDDSLDDIHPPEPRDPDGLFLSKPQSVAVESGKDVLVVARVDGARGPPKPSVRWYKGKWLELSGKSGARFQFRESLDKESKVYTYELHITKVALGDRGDYRCEVTAKDKKDSCSFNIDVEAPPPSDSDNVLQAFKRTGEAKSDMAGELDFSGLLKKREVQVEEKKKKKDEDDPFPPEIWELLKGVTKKSEYERIAFQYGITDLRGMLKRLKKIKVEPKKSEAFIRKLDPAYQVDKGNKIKLSVELSDPDLPLKWFKNGQQLKPSSKYVFENVGLKRILTIHKCSLADDAAYECRVNEEKCFTEVFVKEPPVTIAKGLDDQQVVVGDRVVLEAEVSEEGAQVMWMKDGVELTREETFKYRFKKDGKKHYLIINEATKEDTGRYKIMTNGGESEAELIVEEKQLEVLQAMADLTVQARDQAVFKCEVSDEKVTGRWYRNGVEVRPSKRIHISHTGRIHKLVIDDVRPEDEGDYTFIPDGYALSLSAKLNFLEIKVEYVPKQEPPKIHLDCSGKAAENTIVVVAGNKLRLDVPISGEPAPTVTWMKDNEEFSVREGRARLEEQKDLSSFVIESAERGDEARYTIRVTNPLGEDTATLIVKVVDVPDPPEALRVTSVGEDWAVLDWEPPKYDGGQPITGYLLERRKHGSARWVKLNFEPFPGRTFECQRLMEGVLYETRVFAVNAIGLSQPSHSSRPFMPIAPTSEPTHLVLEDVTDTTATLKWRPPERVGAGGIDGYLVEYCREGSDEWVPANTELVERCGFTVRGLPTGEKLLFRVTSVNIAGKSPPATLVQPVTIREIVERPKIRLPRQLRQTFIRKVGEQVNLVIPFQGKPRPQVTWTKGGQALGEDIHIRNSDADTVFFIRAAARHHSGQYEMRLQIENMEDTASLHLRIVERPGPPRAVQVKEVWGFNAALEWEPPQDDGNAEVTGYTVQKADTRTMEWFTVYEHNRVPRCTVSELVMGNEYVFRVFSENLCGTSLTPALSANTARVPKAGLRLQPPQFQERDLRCAPQFLTPLVNRSAVAGYTTALNCAVRGDPKPRVVWLKNQVAIGEDPRFLARHSQGVLTLQIRKPGPFDGGTYGCRATNELGEALTECQLEIRVPQ</sequence>
<dbReference type="Pfam" id="PF18362">
    <property type="entry name" value="THB"/>
    <property type="match status" value="1"/>
</dbReference>
<feature type="domain" description="Ig-like" evidence="12">
    <location>
        <begin position="1019"/>
        <end position="1102"/>
    </location>
</feature>
<dbReference type="EMBL" id="BAAFJT010000036">
    <property type="protein sequence ID" value="GAB0202156.1"/>
    <property type="molecule type" value="Genomic_DNA"/>
</dbReference>
<evidence type="ECO:0000256" key="1">
    <source>
        <dbReference type="ARBA" id="ARBA00022433"/>
    </source>
</evidence>